<evidence type="ECO:0000256" key="1">
    <source>
        <dbReference type="SAM" id="SignalP"/>
    </source>
</evidence>
<dbReference type="AlphaFoldDB" id="A0A2J6R3Q0"/>
<feature type="signal peptide" evidence="1">
    <location>
        <begin position="1"/>
        <end position="18"/>
    </location>
</feature>
<name>A0A2J6R3Q0_HYAVF</name>
<dbReference type="EMBL" id="KZ613957">
    <property type="protein sequence ID" value="PMD33133.1"/>
    <property type="molecule type" value="Genomic_DNA"/>
</dbReference>
<accession>A0A2J6R3Q0</accession>
<dbReference type="Proteomes" id="UP000235786">
    <property type="component" value="Unassembled WGS sequence"/>
</dbReference>
<protein>
    <submittedName>
        <fullName evidence="2">Uncharacterized protein</fullName>
    </submittedName>
</protein>
<evidence type="ECO:0000313" key="2">
    <source>
        <dbReference type="EMBL" id="PMD33133.1"/>
    </source>
</evidence>
<keyword evidence="1" id="KW-0732">Signal</keyword>
<reference evidence="2 3" key="1">
    <citation type="submission" date="2016-04" db="EMBL/GenBank/DDBJ databases">
        <title>A degradative enzymes factory behind the ericoid mycorrhizal symbiosis.</title>
        <authorList>
            <consortium name="DOE Joint Genome Institute"/>
            <person name="Martino E."/>
            <person name="Morin E."/>
            <person name="Grelet G."/>
            <person name="Kuo A."/>
            <person name="Kohler A."/>
            <person name="Daghino S."/>
            <person name="Barry K."/>
            <person name="Choi C."/>
            <person name="Cichocki N."/>
            <person name="Clum A."/>
            <person name="Copeland A."/>
            <person name="Hainaut M."/>
            <person name="Haridas S."/>
            <person name="Labutti K."/>
            <person name="Lindquist E."/>
            <person name="Lipzen A."/>
            <person name="Khouja H.-R."/>
            <person name="Murat C."/>
            <person name="Ohm R."/>
            <person name="Olson A."/>
            <person name="Spatafora J."/>
            <person name="Veneault-Fourrey C."/>
            <person name="Henrissat B."/>
            <person name="Grigoriev I."/>
            <person name="Martin F."/>
            <person name="Perotto S."/>
        </authorList>
    </citation>
    <scope>NUCLEOTIDE SEQUENCE [LARGE SCALE GENOMIC DNA]</scope>
    <source>
        <strain evidence="2 3">F</strain>
    </source>
</reference>
<evidence type="ECO:0000313" key="3">
    <source>
        <dbReference type="Proteomes" id="UP000235786"/>
    </source>
</evidence>
<sequence length="176" mass="18609">MKFAIISSLALCVACATAANSFLNVASLISEYYPNNEPTVKPAASTSLVSALYSVQTSWEGSPQYTSANAAIYITGQDWYTKSVPHAVQTAVAREISAFDSAAQKILSPATNIWNAAPARTAAPIIVGAIGLVGGVFAAMSRGNLEEERGQCAFTRQGTGFDSICLWNSTFWDTVV</sequence>
<organism evidence="2 3">
    <name type="scientific">Hyaloscypha variabilis (strain UAMH 11265 / GT02V1 / F)</name>
    <name type="common">Meliniomyces variabilis</name>
    <dbReference type="NCBI Taxonomy" id="1149755"/>
    <lineage>
        <taxon>Eukaryota</taxon>
        <taxon>Fungi</taxon>
        <taxon>Dikarya</taxon>
        <taxon>Ascomycota</taxon>
        <taxon>Pezizomycotina</taxon>
        <taxon>Leotiomycetes</taxon>
        <taxon>Helotiales</taxon>
        <taxon>Hyaloscyphaceae</taxon>
        <taxon>Hyaloscypha</taxon>
        <taxon>Hyaloscypha variabilis</taxon>
    </lineage>
</organism>
<feature type="chain" id="PRO_5014463551" evidence="1">
    <location>
        <begin position="19"/>
        <end position="176"/>
    </location>
</feature>
<proteinExistence type="predicted"/>
<dbReference type="OrthoDB" id="3556547at2759"/>
<keyword evidence="3" id="KW-1185">Reference proteome</keyword>
<gene>
    <name evidence="2" type="ORF">L207DRAFT_535818</name>
</gene>